<dbReference type="EMBL" id="CP041166">
    <property type="protein sequence ID" value="QFR43760.1"/>
    <property type="molecule type" value="Genomic_DNA"/>
</dbReference>
<dbReference type="Gene3D" id="3.40.50.300">
    <property type="entry name" value="P-loop containing nucleotide triphosphate hydrolases"/>
    <property type="match status" value="1"/>
</dbReference>
<protein>
    <submittedName>
        <fullName evidence="1">Uncharacterized protein</fullName>
    </submittedName>
</protein>
<dbReference type="Proteomes" id="UP000326061">
    <property type="component" value="Chromosome"/>
</dbReference>
<sequence length="313" mass="37762">MILVMNKKHGVGCTLLTYNLGRLLNLPIYVDKNSYMLDEEHKYKFPQVAKITASNKRGIFDIGTNVETKYTKKFIEKAKLIVIPFEYGYECMLQTIKTLKYIESVTSRKIPTLLILNRLDKQDSDRDFKYTKYMKGKFIENNYSFKKIYDYHDNSNLYLAYLRNSYSLQSNLESGEYFLDKMYNKDYIRDRLNNLSEFRAIKNFEYRFFLYLARDIIGRVDYEDEDIYRQDKDMVIFRNNYARTYIDKIEPSLEKTLEIDMNRYFDYNKGLPHNVYVDDIINKMYVNNKETKLIKDMAYICYLTDVLYRDLDF</sequence>
<evidence type="ECO:0000313" key="1">
    <source>
        <dbReference type="EMBL" id="QFR43760.1"/>
    </source>
</evidence>
<gene>
    <name evidence="1" type="ORF">FJR47_07490</name>
</gene>
<evidence type="ECO:0000313" key="2">
    <source>
        <dbReference type="Proteomes" id="UP000326061"/>
    </source>
</evidence>
<name>A0AAJ4A4R6_9BACT</name>
<reference evidence="2" key="1">
    <citation type="submission" date="2019-06" db="EMBL/GenBank/DDBJ databases">
        <title>Sulfurimonas gotlandica sp. nov., a chemoautotrophic and psychrotolerant epsilonproteobacterium isolated from a pelagic redoxcline, and an emended description of the genus Sulfurimonas.</title>
        <authorList>
            <person name="Wang S."/>
            <person name="Jiang L."/>
            <person name="Shao Z."/>
        </authorList>
    </citation>
    <scope>NUCLEOTIDE SEQUENCE [LARGE SCALE GENOMIC DNA]</scope>
    <source>
        <strain evidence="2">1-1N</strain>
    </source>
</reference>
<proteinExistence type="predicted"/>
<keyword evidence="2" id="KW-1185">Reference proteome</keyword>
<accession>A0AAJ4A4R6</accession>
<dbReference type="KEGG" id="suln:FJR47_07490"/>
<organism evidence="1 2">
    <name type="scientific">Sulfurimonas xiamenensis</name>
    <dbReference type="NCBI Taxonomy" id="2590021"/>
    <lineage>
        <taxon>Bacteria</taxon>
        <taxon>Pseudomonadati</taxon>
        <taxon>Campylobacterota</taxon>
        <taxon>Epsilonproteobacteria</taxon>
        <taxon>Campylobacterales</taxon>
        <taxon>Sulfurimonadaceae</taxon>
        <taxon>Sulfurimonas</taxon>
    </lineage>
</organism>
<dbReference type="RefSeq" id="WP_152299821.1">
    <property type="nucleotide sequence ID" value="NZ_CP041166.1"/>
</dbReference>
<dbReference type="AlphaFoldDB" id="A0AAJ4A4R6"/>
<dbReference type="InterPro" id="IPR027417">
    <property type="entry name" value="P-loop_NTPase"/>
</dbReference>